<dbReference type="InterPro" id="IPR006260">
    <property type="entry name" value="TonB/TolA_C"/>
</dbReference>
<sequence length="118" mass="13090">EAKRKAEEKKQRDAEEAQRQLISSCASALSAKAVEIDYKVTENWTSPGEITGLGMTISVKVTRDGKVMSAKVIRGSGDPIFDRSAENAVRKASPLPFPDDSRCYEFIKEFNFEFNPDG</sequence>
<feature type="non-terminal residue" evidence="5">
    <location>
        <position position="1"/>
    </location>
</feature>
<dbReference type="Pfam" id="PF13103">
    <property type="entry name" value="TonB_2"/>
    <property type="match status" value="1"/>
</dbReference>
<keyword evidence="3" id="KW-1133">Transmembrane helix</keyword>
<reference evidence="5" key="1">
    <citation type="submission" date="2018-05" db="EMBL/GenBank/DDBJ databases">
        <authorList>
            <person name="Lanie J.A."/>
            <person name="Ng W.-L."/>
            <person name="Kazmierczak K.M."/>
            <person name="Andrzejewski T.M."/>
            <person name="Davidsen T.M."/>
            <person name="Wayne K.J."/>
            <person name="Tettelin H."/>
            <person name="Glass J.I."/>
            <person name="Rusch D."/>
            <person name="Podicherti R."/>
            <person name="Tsui H.-C.T."/>
            <person name="Winkler M.E."/>
        </authorList>
    </citation>
    <scope>NUCLEOTIDE SEQUENCE</scope>
</reference>
<proteinExistence type="predicted"/>
<gene>
    <name evidence="5" type="ORF">METZ01_LOCUS477177</name>
</gene>
<comment type="subcellular location">
    <subcellularLocation>
        <location evidence="1">Membrane</location>
        <topology evidence="1">Single-pass membrane protein</topology>
    </subcellularLocation>
</comment>
<dbReference type="GO" id="GO:0016020">
    <property type="term" value="C:membrane"/>
    <property type="evidence" value="ECO:0007669"/>
    <property type="project" value="UniProtKB-SubCell"/>
</dbReference>
<organism evidence="5">
    <name type="scientific">marine metagenome</name>
    <dbReference type="NCBI Taxonomy" id="408172"/>
    <lineage>
        <taxon>unclassified sequences</taxon>
        <taxon>metagenomes</taxon>
        <taxon>ecological metagenomes</taxon>
    </lineage>
</organism>
<evidence type="ECO:0000256" key="4">
    <source>
        <dbReference type="ARBA" id="ARBA00023136"/>
    </source>
</evidence>
<dbReference type="Gene3D" id="3.30.1150.10">
    <property type="match status" value="1"/>
</dbReference>
<dbReference type="NCBIfam" id="TIGR01352">
    <property type="entry name" value="tonB_Cterm"/>
    <property type="match status" value="1"/>
</dbReference>
<protein>
    <recommendedName>
        <fullName evidence="6">TonB C-terminal domain-containing protein</fullName>
    </recommendedName>
</protein>
<accession>A0A383BWZ0</accession>
<keyword evidence="4" id="KW-0472">Membrane</keyword>
<evidence type="ECO:0000256" key="1">
    <source>
        <dbReference type="ARBA" id="ARBA00004167"/>
    </source>
</evidence>
<dbReference type="EMBL" id="UINC01203865">
    <property type="protein sequence ID" value="SVE24323.1"/>
    <property type="molecule type" value="Genomic_DNA"/>
</dbReference>
<evidence type="ECO:0008006" key="6">
    <source>
        <dbReference type="Google" id="ProtNLM"/>
    </source>
</evidence>
<evidence type="ECO:0000313" key="5">
    <source>
        <dbReference type="EMBL" id="SVE24323.1"/>
    </source>
</evidence>
<name>A0A383BWZ0_9ZZZZ</name>
<dbReference type="SUPFAM" id="SSF74653">
    <property type="entry name" value="TolA/TonB C-terminal domain"/>
    <property type="match status" value="1"/>
</dbReference>
<dbReference type="AlphaFoldDB" id="A0A383BWZ0"/>
<evidence type="ECO:0000256" key="3">
    <source>
        <dbReference type="ARBA" id="ARBA00022989"/>
    </source>
</evidence>
<evidence type="ECO:0000256" key="2">
    <source>
        <dbReference type="ARBA" id="ARBA00022692"/>
    </source>
</evidence>
<keyword evidence="2" id="KW-0812">Transmembrane</keyword>